<dbReference type="FunFam" id="1.10.240.10:FF:000003">
    <property type="entry name" value="Tryptophan--tRNA ligase, cytoplasmic"/>
    <property type="match status" value="1"/>
</dbReference>
<dbReference type="AlphaFoldDB" id="A0AAN7PFR4"/>
<comment type="caution">
    <text evidence="13">The sequence shown here is derived from an EMBL/GenBank/DDBJ whole genome shotgun (WGS) entry which is preliminary data.</text>
</comment>
<dbReference type="NCBIfam" id="TIGR00233">
    <property type="entry name" value="trpS"/>
    <property type="match status" value="1"/>
</dbReference>
<dbReference type="EMBL" id="JARPUR010000001">
    <property type="protein sequence ID" value="KAK4884513.1"/>
    <property type="molecule type" value="Genomic_DNA"/>
</dbReference>
<dbReference type="InterPro" id="IPR002306">
    <property type="entry name" value="Trp-tRNA-ligase"/>
</dbReference>
<evidence type="ECO:0000256" key="3">
    <source>
        <dbReference type="ARBA" id="ARBA00013161"/>
    </source>
</evidence>
<keyword evidence="8 12" id="KW-0067">ATP-binding</keyword>
<dbReference type="FunFam" id="3.40.50.620:FF:000033">
    <property type="entry name" value="tryptophan--tRNA ligase, cytoplasmic"/>
    <property type="match status" value="1"/>
</dbReference>
<dbReference type="GO" id="GO:0006436">
    <property type="term" value="P:tryptophanyl-tRNA aminoacylation"/>
    <property type="evidence" value="ECO:0007669"/>
    <property type="project" value="InterPro"/>
</dbReference>
<dbReference type="InterPro" id="IPR014729">
    <property type="entry name" value="Rossmann-like_a/b/a_fold"/>
</dbReference>
<comment type="similarity">
    <text evidence="2 12">Belongs to the class-I aminoacyl-tRNA synthetase family.</text>
</comment>
<dbReference type="Pfam" id="PF00579">
    <property type="entry name" value="tRNA-synt_1b"/>
    <property type="match status" value="1"/>
</dbReference>
<evidence type="ECO:0000256" key="10">
    <source>
        <dbReference type="ARBA" id="ARBA00023146"/>
    </source>
</evidence>
<keyword evidence="7 12" id="KW-0547">Nucleotide-binding</keyword>
<dbReference type="GO" id="GO:0005737">
    <property type="term" value="C:cytoplasm"/>
    <property type="evidence" value="ECO:0007669"/>
    <property type="project" value="UniProtKB-SubCell"/>
</dbReference>
<evidence type="ECO:0000256" key="8">
    <source>
        <dbReference type="ARBA" id="ARBA00022840"/>
    </source>
</evidence>
<comment type="subcellular location">
    <subcellularLocation>
        <location evidence="1">Cytoplasm</location>
    </subcellularLocation>
</comment>
<evidence type="ECO:0000256" key="2">
    <source>
        <dbReference type="ARBA" id="ARBA00005594"/>
    </source>
</evidence>
<dbReference type="SUPFAM" id="SSF52374">
    <property type="entry name" value="Nucleotidylyl transferase"/>
    <property type="match status" value="1"/>
</dbReference>
<dbReference type="GO" id="GO:0004830">
    <property type="term" value="F:tryptophan-tRNA ligase activity"/>
    <property type="evidence" value="ECO:0007669"/>
    <property type="project" value="UniProtKB-EC"/>
</dbReference>
<dbReference type="PRINTS" id="PR01039">
    <property type="entry name" value="TRNASYNTHTRP"/>
</dbReference>
<protein>
    <recommendedName>
        <fullName evidence="4">Tryptophan--tRNA ligase, cytoplasmic</fullName>
        <ecNumber evidence="3">6.1.1.2</ecNumber>
    </recommendedName>
    <alternativeName>
        <fullName evidence="11">Tryptophanyl-tRNA synthetase</fullName>
    </alternativeName>
</protein>
<sequence>MDIANGVGDISITDKSPNVNINEDIVDPWTVVSSSDTGVDYDKLIKRFGSQHVDKELLDRFEKVTNQPIHHFLRRGIFFSQRDMHLILNQYEAGKPFYLYTGRGPSSSSMHLGHLIPFILCKWLQDVFDVPIVIQLTDDEKCLWRDIKLEEANKMAYENAKDIIAVGFDINKTFIFSDLDYIGQCPEFYRNMVRIQKCVTFNQVKGIFGFGDSDVIGKISFPAIQAAPALSTSFPHIFNNKKLPCLIPCAIDQDPYFRMMRDVAPRIGFQKPALLHSVFFPALQGAKTKMSASEPNSTIFLTDTVKQVKNKINKHAFSGGQATVEEHREIGGNCDVDISYQYLTFFLEDDEKLERIRKDYSSGTLLTGELKKILIDVITPIIQEHQEQRAKITEELLKQYMTPRKLNYNY</sequence>
<evidence type="ECO:0000256" key="9">
    <source>
        <dbReference type="ARBA" id="ARBA00022917"/>
    </source>
</evidence>
<evidence type="ECO:0000313" key="14">
    <source>
        <dbReference type="Proteomes" id="UP001353858"/>
    </source>
</evidence>
<accession>A0AAN7PFR4</accession>
<evidence type="ECO:0000256" key="7">
    <source>
        <dbReference type="ARBA" id="ARBA00022741"/>
    </source>
</evidence>
<dbReference type="GO" id="GO:0005524">
    <property type="term" value="F:ATP binding"/>
    <property type="evidence" value="ECO:0007669"/>
    <property type="project" value="UniProtKB-KW"/>
</dbReference>
<keyword evidence="10 12" id="KW-0030">Aminoacyl-tRNA synthetase</keyword>
<dbReference type="InterPro" id="IPR002305">
    <property type="entry name" value="aa-tRNA-synth_Ic"/>
</dbReference>
<gene>
    <name evidence="13" type="ORF">RN001_000784</name>
</gene>
<evidence type="ECO:0000256" key="4">
    <source>
        <dbReference type="ARBA" id="ARBA00013782"/>
    </source>
</evidence>
<keyword evidence="5" id="KW-0963">Cytoplasm</keyword>
<evidence type="ECO:0000256" key="1">
    <source>
        <dbReference type="ARBA" id="ARBA00004496"/>
    </source>
</evidence>
<name>A0AAN7PFR4_9COLE</name>
<dbReference type="CDD" id="cd00806">
    <property type="entry name" value="TrpRS_core"/>
    <property type="match status" value="1"/>
</dbReference>
<evidence type="ECO:0000256" key="11">
    <source>
        <dbReference type="ARBA" id="ARBA00030268"/>
    </source>
</evidence>
<dbReference type="Proteomes" id="UP001353858">
    <property type="component" value="Unassembled WGS sequence"/>
</dbReference>
<keyword evidence="9 12" id="KW-0648">Protein biosynthesis</keyword>
<keyword evidence="6 12" id="KW-0436">Ligase</keyword>
<dbReference type="Gene3D" id="3.40.50.620">
    <property type="entry name" value="HUPs"/>
    <property type="match status" value="1"/>
</dbReference>
<reference evidence="14" key="1">
    <citation type="submission" date="2023-01" db="EMBL/GenBank/DDBJ databases">
        <title>Key to firefly adult light organ development and bioluminescence: homeobox transcription factors regulate luciferase expression and transportation to peroxisome.</title>
        <authorList>
            <person name="Fu X."/>
        </authorList>
    </citation>
    <scope>NUCLEOTIDE SEQUENCE [LARGE SCALE GENOMIC DNA]</scope>
</reference>
<evidence type="ECO:0000256" key="5">
    <source>
        <dbReference type="ARBA" id="ARBA00022490"/>
    </source>
</evidence>
<dbReference type="Gene3D" id="1.10.240.10">
    <property type="entry name" value="Tyrosyl-Transfer RNA Synthetase"/>
    <property type="match status" value="1"/>
</dbReference>
<evidence type="ECO:0000256" key="6">
    <source>
        <dbReference type="ARBA" id="ARBA00022598"/>
    </source>
</evidence>
<evidence type="ECO:0000256" key="12">
    <source>
        <dbReference type="RuleBase" id="RU363036"/>
    </source>
</evidence>
<dbReference type="PANTHER" id="PTHR10055:SF1">
    <property type="entry name" value="TRYPTOPHAN--TRNA LIGASE, CYTOPLASMIC"/>
    <property type="match status" value="1"/>
</dbReference>
<dbReference type="PANTHER" id="PTHR10055">
    <property type="entry name" value="TRYPTOPHANYL-TRNA SYNTHETASE"/>
    <property type="match status" value="1"/>
</dbReference>
<keyword evidence="14" id="KW-1185">Reference proteome</keyword>
<evidence type="ECO:0000313" key="13">
    <source>
        <dbReference type="EMBL" id="KAK4884513.1"/>
    </source>
</evidence>
<organism evidence="13 14">
    <name type="scientific">Aquatica leii</name>
    <dbReference type="NCBI Taxonomy" id="1421715"/>
    <lineage>
        <taxon>Eukaryota</taxon>
        <taxon>Metazoa</taxon>
        <taxon>Ecdysozoa</taxon>
        <taxon>Arthropoda</taxon>
        <taxon>Hexapoda</taxon>
        <taxon>Insecta</taxon>
        <taxon>Pterygota</taxon>
        <taxon>Neoptera</taxon>
        <taxon>Endopterygota</taxon>
        <taxon>Coleoptera</taxon>
        <taxon>Polyphaga</taxon>
        <taxon>Elateriformia</taxon>
        <taxon>Elateroidea</taxon>
        <taxon>Lampyridae</taxon>
        <taxon>Luciolinae</taxon>
        <taxon>Aquatica</taxon>
    </lineage>
</organism>
<proteinExistence type="inferred from homology"/>
<dbReference type="EC" id="6.1.1.2" evidence="3"/>